<accession>A0A7X5UD20</accession>
<evidence type="ECO:0000313" key="6">
    <source>
        <dbReference type="EMBL" id="NII08027.1"/>
    </source>
</evidence>
<organism evidence="6 7">
    <name type="scientific">Luteibacter anthropi</name>
    <dbReference type="NCBI Taxonomy" id="564369"/>
    <lineage>
        <taxon>Bacteria</taxon>
        <taxon>Pseudomonadati</taxon>
        <taxon>Pseudomonadota</taxon>
        <taxon>Gammaproteobacteria</taxon>
        <taxon>Lysobacterales</taxon>
        <taxon>Rhodanobacteraceae</taxon>
        <taxon>Luteibacter</taxon>
    </lineage>
</organism>
<dbReference type="InterPro" id="IPR001647">
    <property type="entry name" value="HTH_TetR"/>
</dbReference>
<dbReference type="InterPro" id="IPR009057">
    <property type="entry name" value="Homeodomain-like_sf"/>
</dbReference>
<dbReference type="SUPFAM" id="SSF46689">
    <property type="entry name" value="Homeodomain-like"/>
    <property type="match status" value="1"/>
</dbReference>
<gene>
    <name evidence="6" type="ORF">HBF25_16710</name>
</gene>
<evidence type="ECO:0000313" key="7">
    <source>
        <dbReference type="Proteomes" id="UP000490980"/>
    </source>
</evidence>
<evidence type="ECO:0000256" key="4">
    <source>
        <dbReference type="PROSITE-ProRule" id="PRU00335"/>
    </source>
</evidence>
<dbReference type="PANTHER" id="PTHR30055">
    <property type="entry name" value="HTH-TYPE TRANSCRIPTIONAL REGULATOR RUTR"/>
    <property type="match status" value="1"/>
</dbReference>
<evidence type="ECO:0000256" key="1">
    <source>
        <dbReference type="ARBA" id="ARBA00023015"/>
    </source>
</evidence>
<sequence length="188" mass="20390">MPRPARSDIDAEIIDCASALFARHGFDNTSLQQIADAVGYSKAGLLHHFPSKRAIYDAALTSGHAHMKSMLGRVKHIPVGIMRDKAVVEATIDYTYEWPGVSAFAQALTSTDPKDAAPELEAMGMTFYEALGLDPATCGMERLVRVTSAFSGLGITALIAAKVDLQREWRDLISETAMDALGHQRGDR</sequence>
<evidence type="ECO:0000256" key="2">
    <source>
        <dbReference type="ARBA" id="ARBA00023125"/>
    </source>
</evidence>
<feature type="DNA-binding region" description="H-T-H motif" evidence="4">
    <location>
        <begin position="30"/>
        <end position="49"/>
    </location>
</feature>
<reference evidence="6 7" key="1">
    <citation type="submission" date="2020-03" db="EMBL/GenBank/DDBJ databases">
        <authorList>
            <person name="Lai Q."/>
        </authorList>
    </citation>
    <scope>NUCLEOTIDE SEQUENCE [LARGE SCALE GENOMIC DNA]</scope>
    <source>
        <strain evidence="6 7">CCUG 25036</strain>
    </source>
</reference>
<proteinExistence type="predicted"/>
<dbReference type="InterPro" id="IPR050109">
    <property type="entry name" value="HTH-type_TetR-like_transc_reg"/>
</dbReference>
<dbReference type="PRINTS" id="PR00455">
    <property type="entry name" value="HTHTETR"/>
</dbReference>
<dbReference type="GO" id="GO:0000976">
    <property type="term" value="F:transcription cis-regulatory region binding"/>
    <property type="evidence" value="ECO:0007669"/>
    <property type="project" value="TreeGrafter"/>
</dbReference>
<feature type="domain" description="HTH tetR-type" evidence="5">
    <location>
        <begin position="7"/>
        <end position="67"/>
    </location>
</feature>
<keyword evidence="2 4" id="KW-0238">DNA-binding</keyword>
<dbReference type="PANTHER" id="PTHR30055:SF234">
    <property type="entry name" value="HTH-TYPE TRANSCRIPTIONAL REGULATOR BETI"/>
    <property type="match status" value="1"/>
</dbReference>
<keyword evidence="3" id="KW-0804">Transcription</keyword>
<evidence type="ECO:0000256" key="3">
    <source>
        <dbReference type="ARBA" id="ARBA00023163"/>
    </source>
</evidence>
<protein>
    <submittedName>
        <fullName evidence="6">TetR/AcrR family transcriptional regulator</fullName>
    </submittedName>
</protein>
<keyword evidence="7" id="KW-1185">Reference proteome</keyword>
<dbReference type="Gene3D" id="1.10.357.10">
    <property type="entry name" value="Tetracycline Repressor, domain 2"/>
    <property type="match status" value="1"/>
</dbReference>
<dbReference type="RefSeq" id="WP_166950364.1">
    <property type="nucleotide sequence ID" value="NZ_JAARLZ010000009.1"/>
</dbReference>
<dbReference type="AlphaFoldDB" id="A0A7X5UD20"/>
<dbReference type="GO" id="GO:0003700">
    <property type="term" value="F:DNA-binding transcription factor activity"/>
    <property type="evidence" value="ECO:0007669"/>
    <property type="project" value="TreeGrafter"/>
</dbReference>
<comment type="caution">
    <text evidence="6">The sequence shown here is derived from an EMBL/GenBank/DDBJ whole genome shotgun (WGS) entry which is preliminary data.</text>
</comment>
<dbReference type="EMBL" id="JAARLZ010000009">
    <property type="protein sequence ID" value="NII08027.1"/>
    <property type="molecule type" value="Genomic_DNA"/>
</dbReference>
<name>A0A7X5UD20_9GAMM</name>
<evidence type="ECO:0000259" key="5">
    <source>
        <dbReference type="PROSITE" id="PS50977"/>
    </source>
</evidence>
<dbReference type="Pfam" id="PF00440">
    <property type="entry name" value="TetR_N"/>
    <property type="match status" value="1"/>
</dbReference>
<dbReference type="PROSITE" id="PS50977">
    <property type="entry name" value="HTH_TETR_2"/>
    <property type="match status" value="1"/>
</dbReference>
<keyword evidence="1" id="KW-0805">Transcription regulation</keyword>
<dbReference type="Proteomes" id="UP000490980">
    <property type="component" value="Unassembled WGS sequence"/>
</dbReference>